<reference evidence="3" key="1">
    <citation type="submission" date="2017-04" db="EMBL/GenBank/DDBJ databases">
        <authorList>
            <person name="Varghese N."/>
            <person name="Submissions S."/>
        </authorList>
    </citation>
    <scope>NUCLEOTIDE SEQUENCE [LARGE SCALE GENOMIC DNA]</scope>
    <source>
        <strain evidence="3">DSM 23072</strain>
    </source>
</reference>
<dbReference type="PANTHER" id="PTHR39569:SF1">
    <property type="entry name" value="INORGANIC TRIPHOSPHATASE"/>
    <property type="match status" value="1"/>
</dbReference>
<dbReference type="InterPro" id="IPR023577">
    <property type="entry name" value="CYTH_domain"/>
</dbReference>
<dbReference type="AlphaFoldDB" id="A0A1W1UPI4"/>
<dbReference type="SUPFAM" id="SSF55154">
    <property type="entry name" value="CYTH-like phosphatases"/>
    <property type="match status" value="1"/>
</dbReference>
<dbReference type="PROSITE" id="PS51707">
    <property type="entry name" value="CYTH"/>
    <property type="match status" value="1"/>
</dbReference>
<dbReference type="GO" id="GO:0050355">
    <property type="term" value="F:inorganic triphosphate phosphatase activity"/>
    <property type="evidence" value="ECO:0007669"/>
    <property type="project" value="InterPro"/>
</dbReference>
<proteinExistence type="predicted"/>
<dbReference type="SMART" id="SM01118">
    <property type="entry name" value="CYTH"/>
    <property type="match status" value="1"/>
</dbReference>
<dbReference type="RefSeq" id="WP_084256663.1">
    <property type="nucleotide sequence ID" value="NZ_FWWV01000011.1"/>
</dbReference>
<dbReference type="Pfam" id="PF01928">
    <property type="entry name" value="CYTH"/>
    <property type="match status" value="1"/>
</dbReference>
<organism evidence="2 3">
    <name type="scientific">Pasteurella testudinis DSM 23072</name>
    <dbReference type="NCBI Taxonomy" id="1122938"/>
    <lineage>
        <taxon>Bacteria</taxon>
        <taxon>Pseudomonadati</taxon>
        <taxon>Pseudomonadota</taxon>
        <taxon>Gammaproteobacteria</taxon>
        <taxon>Pasteurellales</taxon>
        <taxon>Pasteurellaceae</taxon>
        <taxon>Pasteurella</taxon>
    </lineage>
</organism>
<dbReference type="CDD" id="cd07756">
    <property type="entry name" value="CYTH-like_Pase_CHAD"/>
    <property type="match status" value="1"/>
</dbReference>
<protein>
    <submittedName>
        <fullName evidence="2">Inorganic triphosphatase YgiF, contains CYTH and CHAD domains</fullName>
    </submittedName>
</protein>
<dbReference type="InterPro" id="IPR039013">
    <property type="entry name" value="YgiF"/>
</dbReference>
<feature type="domain" description="CYTH" evidence="1">
    <location>
        <begin position="2"/>
        <end position="204"/>
    </location>
</feature>
<gene>
    <name evidence="2" type="ORF">SAMN05660772_02187</name>
</gene>
<dbReference type="PANTHER" id="PTHR39569">
    <property type="entry name" value="INORGANIC TRIPHOSPHATASE"/>
    <property type="match status" value="1"/>
</dbReference>
<evidence type="ECO:0000313" key="2">
    <source>
        <dbReference type="EMBL" id="SMB82976.1"/>
    </source>
</evidence>
<evidence type="ECO:0000313" key="3">
    <source>
        <dbReference type="Proteomes" id="UP000192408"/>
    </source>
</evidence>
<dbReference type="EMBL" id="FWWV01000011">
    <property type="protein sequence ID" value="SMB82976.1"/>
    <property type="molecule type" value="Genomic_DNA"/>
</dbReference>
<evidence type="ECO:0000259" key="1">
    <source>
        <dbReference type="PROSITE" id="PS51707"/>
    </source>
</evidence>
<keyword evidence="3" id="KW-1185">Reference proteome</keyword>
<name>A0A1W1UPI4_9PAST</name>
<dbReference type="InterPro" id="IPR033469">
    <property type="entry name" value="CYTH-like_dom_sf"/>
</dbReference>
<dbReference type="GO" id="GO:0046872">
    <property type="term" value="F:metal ion binding"/>
    <property type="evidence" value="ECO:0007669"/>
    <property type="project" value="TreeGrafter"/>
</dbReference>
<dbReference type="Proteomes" id="UP000192408">
    <property type="component" value="Unassembled WGS sequence"/>
</dbReference>
<dbReference type="Gene3D" id="2.40.320.10">
    <property type="entry name" value="Hypothetical Protein Pfu-838710-001"/>
    <property type="match status" value="1"/>
</dbReference>
<accession>A0A1W1UPI4</accession>
<dbReference type="STRING" id="1122938.SAMN05660772_02187"/>
<sequence length="356" mass="40464">MSAEIELKLLVNQTFAAFLSKEMASFKVLSHTQQVLGNCYYDTPDYFFSSQRMGLRVRTINEQFILTLKTDGKVIGGLHMRPEYDVELESAVPQLHGLNRYGDLQLERPLDELQAGLKPIFSTDFLRQAWVIELGNGANIEVALDQGEIEAGDRVEPICEAEFELKHGSVDDLLTFVEYLSLTDGIRLGAVSKAKRGYQLAGVLPPLAFDWQSVWQSLSQRLAQQADNPSAVLSELLSYEQTLSESYIELLTHAALSEQQLQHGLEAFSVLYRYYQQQESLIWQAYQQQLSAKQHKICLDEDSIQEFIELNQRILQKITDLQTATDATLNAQRLLELLHRGSLVKRQLTLIKLTLR</sequence>